<evidence type="ECO:0000256" key="1">
    <source>
        <dbReference type="SAM" id="SignalP"/>
    </source>
</evidence>
<evidence type="ECO:0008006" key="4">
    <source>
        <dbReference type="Google" id="ProtNLM"/>
    </source>
</evidence>
<dbReference type="AlphaFoldDB" id="X4ZFE2"/>
<gene>
    <name evidence="2" type="ORF">PSAB_06180</name>
</gene>
<dbReference type="KEGG" id="psab:PSAB_06180"/>
<feature type="signal peptide" evidence="1">
    <location>
        <begin position="1"/>
        <end position="21"/>
    </location>
</feature>
<name>X4ZFE2_9BACL</name>
<organism evidence="2 3">
    <name type="scientific">Paenibacillus sabinae T27</name>
    <dbReference type="NCBI Taxonomy" id="1268072"/>
    <lineage>
        <taxon>Bacteria</taxon>
        <taxon>Bacillati</taxon>
        <taxon>Bacillota</taxon>
        <taxon>Bacilli</taxon>
        <taxon>Bacillales</taxon>
        <taxon>Paenibacillaceae</taxon>
        <taxon>Paenibacillus</taxon>
    </lineage>
</organism>
<dbReference type="eggNOG" id="ENOG5030MKU">
    <property type="taxonomic scope" value="Bacteria"/>
</dbReference>
<protein>
    <recommendedName>
        <fullName evidence="4">DUF4352 domain-containing protein</fullName>
    </recommendedName>
</protein>
<accession>X4ZFE2</accession>
<dbReference type="EMBL" id="CP004078">
    <property type="protein sequence ID" value="AHV96172.1"/>
    <property type="molecule type" value="Genomic_DNA"/>
</dbReference>
<reference evidence="2 3" key="1">
    <citation type="journal article" date="2014" name="PLoS Genet.">
        <title>Comparative Genomic Analysis of N2-Fixing and Non-N2-Fixing Paenibacillus spp.: Organization, Evolution and Expression of the Nitrogen Fixation Genes.</title>
        <authorList>
            <person name="Xie J.B."/>
            <person name="Du Z."/>
            <person name="Bai L."/>
            <person name="Tian C."/>
            <person name="Zhang Y."/>
            <person name="Xie J.Y."/>
            <person name="Wang T."/>
            <person name="Liu X."/>
            <person name="Chen X."/>
            <person name="Cheng Q."/>
            <person name="Chen S."/>
            <person name="Li J."/>
        </authorList>
    </citation>
    <scope>NUCLEOTIDE SEQUENCE [LARGE SCALE GENOMIC DNA]</scope>
    <source>
        <strain evidence="2 3">T27</strain>
    </source>
</reference>
<dbReference type="STRING" id="1268072.PSAB_06180"/>
<feature type="chain" id="PRO_5038572948" description="DUF4352 domain-containing protein" evidence="1">
    <location>
        <begin position="22"/>
        <end position="210"/>
    </location>
</feature>
<dbReference type="PATRIC" id="fig|1268072.3.peg.1283"/>
<evidence type="ECO:0000313" key="2">
    <source>
        <dbReference type="EMBL" id="AHV96172.1"/>
    </source>
</evidence>
<sequence length="210" mass="23277">MKKTILKVSMAAVLLSQMVLVGGVEGKAMDTAAPRVATTVTAKPVVPVMTDNLFKYGLKKDVELPVTVTAGGFSYTLEKIMIYDVNSTEVVKLKKTYGFQDVGGVIQDPKYFIWTKVTIQNTSKKTIHGGGNDVVRMVRFTFHDGASPDPVWPKKLASKTNSTDALWTYNLKPGQKITSYLAYYFKDSLDYFVIRLFNGSAPVEKYVVPE</sequence>
<proteinExistence type="predicted"/>
<dbReference type="HOGENOM" id="CLU_1298753_0_0_9"/>
<keyword evidence="1" id="KW-0732">Signal</keyword>
<dbReference type="Proteomes" id="UP000019772">
    <property type="component" value="Chromosome"/>
</dbReference>
<keyword evidence="3" id="KW-1185">Reference proteome</keyword>
<evidence type="ECO:0000313" key="3">
    <source>
        <dbReference type="Proteomes" id="UP000019772"/>
    </source>
</evidence>